<feature type="compositionally biased region" description="Acidic residues" evidence="3">
    <location>
        <begin position="550"/>
        <end position="576"/>
    </location>
</feature>
<keyword evidence="7" id="KW-1185">Reference proteome</keyword>
<dbReference type="Pfam" id="PF02373">
    <property type="entry name" value="JmjC"/>
    <property type="match status" value="1"/>
</dbReference>
<comment type="caution">
    <text evidence="6">The sequence shown here is derived from an EMBL/GenBank/DDBJ whole genome shotgun (WGS) entry which is preliminary data.</text>
</comment>
<evidence type="ECO:0000259" key="5">
    <source>
        <dbReference type="PROSITE" id="PS51184"/>
    </source>
</evidence>
<dbReference type="EMBL" id="BRXX01000305">
    <property type="protein sequence ID" value="GMI03663.1"/>
    <property type="molecule type" value="Genomic_DNA"/>
</dbReference>
<feature type="domain" description="JmjC" evidence="5">
    <location>
        <begin position="231"/>
        <end position="396"/>
    </location>
</feature>
<proteinExistence type="predicted"/>
<evidence type="ECO:0000256" key="2">
    <source>
        <dbReference type="ARBA" id="ARBA00023004"/>
    </source>
</evidence>
<dbReference type="SMART" id="SM00558">
    <property type="entry name" value="JmjC"/>
    <property type="match status" value="1"/>
</dbReference>
<dbReference type="InterPro" id="IPR003349">
    <property type="entry name" value="JmjN"/>
</dbReference>
<dbReference type="GO" id="GO:0046872">
    <property type="term" value="F:metal ion binding"/>
    <property type="evidence" value="ECO:0007669"/>
    <property type="project" value="UniProtKB-KW"/>
</dbReference>
<evidence type="ECO:0000313" key="7">
    <source>
        <dbReference type="Proteomes" id="UP001165160"/>
    </source>
</evidence>
<gene>
    <name evidence="6" type="ORF">TrVE_jg3566</name>
</gene>
<feature type="compositionally biased region" description="Gly residues" evidence="3">
    <location>
        <begin position="697"/>
        <end position="706"/>
    </location>
</feature>
<evidence type="ECO:0000313" key="6">
    <source>
        <dbReference type="EMBL" id="GMI03663.1"/>
    </source>
</evidence>
<feature type="region of interest" description="Disordered" evidence="3">
    <location>
        <begin position="202"/>
        <end position="223"/>
    </location>
</feature>
<dbReference type="SMART" id="SM00545">
    <property type="entry name" value="JmjN"/>
    <property type="match status" value="1"/>
</dbReference>
<dbReference type="PANTHER" id="PTHR10694:SF33">
    <property type="entry name" value="LYSINE-SPECIFIC DEMETHYLASE 5"/>
    <property type="match status" value="1"/>
</dbReference>
<dbReference type="SUPFAM" id="SSF51197">
    <property type="entry name" value="Clavaminate synthase-like"/>
    <property type="match status" value="1"/>
</dbReference>
<dbReference type="GO" id="GO:0141052">
    <property type="term" value="F:histone H3 demethylase activity"/>
    <property type="evidence" value="ECO:0007669"/>
    <property type="project" value="UniProtKB-ARBA"/>
</dbReference>
<dbReference type="GO" id="GO:0000785">
    <property type="term" value="C:chromatin"/>
    <property type="evidence" value="ECO:0007669"/>
    <property type="project" value="TreeGrafter"/>
</dbReference>
<dbReference type="Gene3D" id="2.60.120.650">
    <property type="entry name" value="Cupin"/>
    <property type="match status" value="1"/>
</dbReference>
<dbReference type="PROSITE" id="PS51183">
    <property type="entry name" value="JMJN"/>
    <property type="match status" value="1"/>
</dbReference>
<feature type="region of interest" description="Disordered" evidence="3">
    <location>
        <begin position="657"/>
        <end position="722"/>
    </location>
</feature>
<dbReference type="PANTHER" id="PTHR10694">
    <property type="entry name" value="LYSINE-SPECIFIC DEMETHYLASE"/>
    <property type="match status" value="1"/>
</dbReference>
<dbReference type="GO" id="GO:0005634">
    <property type="term" value="C:nucleus"/>
    <property type="evidence" value="ECO:0007669"/>
    <property type="project" value="TreeGrafter"/>
</dbReference>
<accession>A0A9W7C7L7</accession>
<feature type="region of interest" description="Disordered" evidence="3">
    <location>
        <begin position="543"/>
        <end position="631"/>
    </location>
</feature>
<dbReference type="Proteomes" id="UP001165160">
    <property type="component" value="Unassembled WGS sequence"/>
</dbReference>
<keyword evidence="2" id="KW-0408">Iron</keyword>
<dbReference type="Pfam" id="PF02375">
    <property type="entry name" value="JmjN"/>
    <property type="match status" value="1"/>
</dbReference>
<feature type="compositionally biased region" description="Basic and acidic residues" evidence="3">
    <location>
        <begin position="577"/>
        <end position="600"/>
    </location>
</feature>
<feature type="compositionally biased region" description="Polar residues" evidence="3">
    <location>
        <begin position="202"/>
        <end position="211"/>
    </location>
</feature>
<dbReference type="InterPro" id="IPR004198">
    <property type="entry name" value="Znf_C5HC2"/>
</dbReference>
<keyword evidence="1" id="KW-0479">Metal-binding</keyword>
<sequence>MHGHNNGSPRSRRVRRKVGAMGETALTRDEQAMIQQAIENSKLDTSTTTDQIGEIQVGPIFHPTVAEFADPLAYIAKIRAEAEQYGICKIVPPEGWNPPCMVDMNSSKRFETKRQIVNRLQEGITFEDGAMYDPHTYQMYASEQTKKWQKEHYPDGGMTLEALERDYWGIVETGGSGKVNFTAEYGNDIDCTNYWSGFPTSNRGRSMNGQDLESEKKKPEPEFGTPQYYEESWWNLNNISNTPGSVLRHIKVPINGVNVPWLYMGTLFSTFCWHNEDNYLYSINYHHKGAPKQWYGVPGTKKDADGLEKVFKNFLMQRMREAPDLLHHITTMFSPILLSKANIPVCKLAQFPGEFIVTFPRAFHGGFSYGPNIGEAVNFATPDWIAHGAAANERYRIFGRPSVFSHDRLTFTICQYLDEHSIESCDLLMQELSRVIQEEEMLRDRLEQNGIRNVTSQVTLPKNRVDKLDDVSADYDDKRLCHTCKHICFFSAIACRCNQSRVSCLRHSNWLCSCHNSQKFLLTWATTKEMRGVLDTVSQHHKQMCAEVPKEEEEEEEGWGGGGVEEDEQDEELDVEDLIRPIDPPEFREAKEAKDVKEEGEGSGGGQEAAAEKRKRDNLKAEGDWGEGEQLSLAQQNYVERVKNYVVSVEPAARREEVQGTLGPWPGAQGAHGAQGAQGGGVQDTIDLTLDDDEKSGGGVLGGLGANGVSSSYDALGPTSKI</sequence>
<protein>
    <submittedName>
        <fullName evidence="6">Uncharacterized protein</fullName>
    </submittedName>
</protein>
<dbReference type="PROSITE" id="PS51184">
    <property type="entry name" value="JMJC"/>
    <property type="match status" value="1"/>
</dbReference>
<organism evidence="6 7">
    <name type="scientific">Triparma verrucosa</name>
    <dbReference type="NCBI Taxonomy" id="1606542"/>
    <lineage>
        <taxon>Eukaryota</taxon>
        <taxon>Sar</taxon>
        <taxon>Stramenopiles</taxon>
        <taxon>Ochrophyta</taxon>
        <taxon>Bolidophyceae</taxon>
        <taxon>Parmales</taxon>
        <taxon>Triparmaceae</taxon>
        <taxon>Triparma</taxon>
    </lineage>
</organism>
<evidence type="ECO:0000256" key="1">
    <source>
        <dbReference type="ARBA" id="ARBA00022723"/>
    </source>
</evidence>
<evidence type="ECO:0000256" key="3">
    <source>
        <dbReference type="SAM" id="MobiDB-lite"/>
    </source>
</evidence>
<feature type="domain" description="JmjN" evidence="4">
    <location>
        <begin position="58"/>
        <end position="99"/>
    </location>
</feature>
<dbReference type="InterPro" id="IPR003347">
    <property type="entry name" value="JmjC_dom"/>
</dbReference>
<name>A0A9W7C7L7_9STRA</name>
<dbReference type="GO" id="GO:0010468">
    <property type="term" value="P:regulation of gene expression"/>
    <property type="evidence" value="ECO:0007669"/>
    <property type="project" value="TreeGrafter"/>
</dbReference>
<dbReference type="AlphaFoldDB" id="A0A9W7C7L7"/>
<feature type="compositionally biased region" description="Basic and acidic residues" evidence="3">
    <location>
        <begin position="610"/>
        <end position="623"/>
    </location>
</feature>
<dbReference type="Pfam" id="PF02928">
    <property type="entry name" value="zf-C5HC2"/>
    <property type="match status" value="1"/>
</dbReference>
<reference evidence="7" key="1">
    <citation type="journal article" date="2023" name="Commun. Biol.">
        <title>Genome analysis of Parmales, the sister group of diatoms, reveals the evolutionary specialization of diatoms from phago-mixotrophs to photoautotrophs.</title>
        <authorList>
            <person name="Ban H."/>
            <person name="Sato S."/>
            <person name="Yoshikawa S."/>
            <person name="Yamada K."/>
            <person name="Nakamura Y."/>
            <person name="Ichinomiya M."/>
            <person name="Sato N."/>
            <person name="Blanc-Mathieu R."/>
            <person name="Endo H."/>
            <person name="Kuwata A."/>
            <person name="Ogata H."/>
        </authorList>
    </citation>
    <scope>NUCLEOTIDE SEQUENCE [LARGE SCALE GENOMIC DNA]</scope>
    <source>
        <strain evidence="7">NIES 3699</strain>
    </source>
</reference>
<evidence type="ECO:0000259" key="4">
    <source>
        <dbReference type="PROSITE" id="PS51183"/>
    </source>
</evidence>